<accession>A0A5E4QGF8</accession>
<comment type="similarity">
    <text evidence="1">Belongs to the UPF0598 family.</text>
</comment>
<reference evidence="2 3" key="1">
    <citation type="submission" date="2017-07" db="EMBL/GenBank/DDBJ databases">
        <authorList>
            <person name="Talla V."/>
            <person name="Backstrom N."/>
        </authorList>
    </citation>
    <scope>NUCLEOTIDE SEQUENCE [LARGE SCALE GENOMIC DNA]</scope>
</reference>
<evidence type="ECO:0000313" key="3">
    <source>
        <dbReference type="Proteomes" id="UP000324832"/>
    </source>
</evidence>
<gene>
    <name evidence="2" type="ORF">LSINAPIS_LOCUS8670</name>
</gene>
<dbReference type="PANTHER" id="PTHR31449:SF3">
    <property type="entry name" value="UPF0598 PROTEIN C8ORF82"/>
    <property type="match status" value="1"/>
</dbReference>
<proteinExistence type="inferred from homology"/>
<protein>
    <submittedName>
        <fullName evidence="2">Uncharacterized protein</fullName>
    </submittedName>
</protein>
<dbReference type="EMBL" id="FZQP02003135">
    <property type="protein sequence ID" value="VVC97375.1"/>
    <property type="molecule type" value="Genomic_DNA"/>
</dbReference>
<sequence>MKNYYESRSRNYTTVHFGCRGIMAREVRLEITSPPQALNDVRCANNKNPFSAYTQISENIAPVYVALYFPSDNTMEGNQDIKSLTVSVVINDLETFRYTSFCPGLSAGQLPSTLYIEDNEMEAEPNEEWTKILKQITKIQTSCIHYVQGQEPEPKIREYFYYIDHQDDSKMKNFTSCFKDKKFLEFFFKRIKTNNTGRYQNDFPFISLCGRERNFIRCDDIPIVYTHIITKNSNDFLTYGYVGDSLTYQFSPEKIYMLPATGRVYHPADEKYGGIGLIRSKLAIELSKHFTFAGGEHDSPTHFRWKGLEYELDQTWFNNMLNRHNLKINKS</sequence>
<dbReference type="Proteomes" id="UP000324832">
    <property type="component" value="Unassembled WGS sequence"/>
</dbReference>
<dbReference type="PANTHER" id="PTHR31449">
    <property type="entry name" value="UPF0598 PROTEIN C8ORF82"/>
    <property type="match status" value="1"/>
</dbReference>
<evidence type="ECO:0000256" key="1">
    <source>
        <dbReference type="ARBA" id="ARBA00006322"/>
    </source>
</evidence>
<keyword evidence="3" id="KW-1185">Reference proteome</keyword>
<organism evidence="2 3">
    <name type="scientific">Leptidea sinapis</name>
    <dbReference type="NCBI Taxonomy" id="189913"/>
    <lineage>
        <taxon>Eukaryota</taxon>
        <taxon>Metazoa</taxon>
        <taxon>Ecdysozoa</taxon>
        <taxon>Arthropoda</taxon>
        <taxon>Hexapoda</taxon>
        <taxon>Insecta</taxon>
        <taxon>Pterygota</taxon>
        <taxon>Neoptera</taxon>
        <taxon>Endopterygota</taxon>
        <taxon>Lepidoptera</taxon>
        <taxon>Glossata</taxon>
        <taxon>Ditrysia</taxon>
        <taxon>Papilionoidea</taxon>
        <taxon>Pieridae</taxon>
        <taxon>Dismorphiinae</taxon>
        <taxon>Leptidea</taxon>
    </lineage>
</organism>
<dbReference type="InterPro" id="IPR028108">
    <property type="entry name" value="DUF4505"/>
</dbReference>
<name>A0A5E4QGF8_9NEOP</name>
<evidence type="ECO:0000313" key="2">
    <source>
        <dbReference type="EMBL" id="VVC97375.1"/>
    </source>
</evidence>
<dbReference type="AlphaFoldDB" id="A0A5E4QGF8"/>
<dbReference type="Pfam" id="PF14956">
    <property type="entry name" value="DUF4505"/>
    <property type="match status" value="1"/>
</dbReference>